<dbReference type="EMBL" id="JAQHXR010000002">
    <property type="protein sequence ID" value="MDA3968816.1"/>
    <property type="molecule type" value="Genomic_DNA"/>
</dbReference>
<name>A0ABT4VFM5_9HELI</name>
<evidence type="ECO:0000313" key="3">
    <source>
        <dbReference type="Proteomes" id="UP001210261"/>
    </source>
</evidence>
<dbReference type="NCBIfam" id="NF033805">
    <property type="entry name" value="invasion_CiaB"/>
    <property type="match status" value="1"/>
</dbReference>
<keyword evidence="3" id="KW-1185">Reference proteome</keyword>
<dbReference type="Proteomes" id="UP001210261">
    <property type="component" value="Unassembled WGS sequence"/>
</dbReference>
<comment type="caution">
    <text evidence="2">The sequence shown here is derived from an EMBL/GenBank/DDBJ whole genome shotgun (WGS) entry which is preliminary data.</text>
</comment>
<organism evidence="2 3">
    <name type="scientific">Helicobacter ibis</name>
    <dbReference type="NCBI Taxonomy" id="2962633"/>
    <lineage>
        <taxon>Bacteria</taxon>
        <taxon>Pseudomonadati</taxon>
        <taxon>Campylobacterota</taxon>
        <taxon>Epsilonproteobacteria</taxon>
        <taxon>Campylobacterales</taxon>
        <taxon>Helicobacteraceae</taxon>
        <taxon>Helicobacter</taxon>
    </lineage>
</organism>
<evidence type="ECO:0000259" key="1">
    <source>
        <dbReference type="Pfam" id="PF25448"/>
    </source>
</evidence>
<gene>
    <name evidence="2" type="primary">ciaB</name>
    <name evidence="2" type="ORF">PF021_03905</name>
</gene>
<proteinExistence type="predicted"/>
<sequence>MKEMEKKLLSDFAKIYEFLNKSNKDTQLLYELVQSSEIPHFLTKVYNKLPQNDEVLFALIDRVVSLRESALDNVMDKYNIQSPQEIKDEMFFISEQYYKNKFINLLLYINDNALLTDFWRELLNLVYELGLCFNRFFYSWQKELILGINTHLKEKHNNNLQSILEALQDSIEISDNGEASDRSYSVPMFIDGKYRAVSYCEFFKEEFKLINQSLESGILKLKNIKETCSKLEQKDRYLDYFGALQKALMQKDTKKLLESWRDVEVKWLGITTPIQVCHPFEYYEDHFRKAVAPEWDLRIARCYNGIDLLNDSSDSEVNSKSMWVFYSNFFAEFVGLKYTDEINLCVNNSLQKTQLYGGLPMMFFGSELNGLFSAQVIPNDEVVSKKHGKKIFYFPDRILEMFRAKPFMLLSSLTFPREFLDFNRELLFFREKEWYKIYEISTIGHEFGHILCVSDDSELVMNKSGNFKNIEEFKATMGGLAYYFTRQNRPLLKELIYSLIARSVSLIAWRDNGEVLPYYCEGLIHLSILFTSGVLKYKNKFSNNKDSCALSIDLKFTDTLIELYLQVYKDLARIYFDKQDADVFLSQYVAVGDGGYYEPILGEVAEFAYDYYNEYKKIGQVLDNTNAQEWCENYKNSCIKG</sequence>
<evidence type="ECO:0000313" key="2">
    <source>
        <dbReference type="EMBL" id="MDA3968816.1"/>
    </source>
</evidence>
<protein>
    <submittedName>
        <fullName evidence="2">Invasion protein CiaB</fullName>
    </submittedName>
</protein>
<dbReference type="InterPro" id="IPR057219">
    <property type="entry name" value="DUF7897"/>
</dbReference>
<accession>A0ABT4VFM5</accession>
<dbReference type="Pfam" id="PF25448">
    <property type="entry name" value="DUF7897"/>
    <property type="match status" value="1"/>
</dbReference>
<dbReference type="RefSeq" id="WP_271021111.1">
    <property type="nucleotide sequence ID" value="NZ_JAQHXR010000002.1"/>
</dbReference>
<feature type="domain" description="DUF7897" evidence="1">
    <location>
        <begin position="10"/>
        <end position="623"/>
    </location>
</feature>
<reference evidence="2 3" key="1">
    <citation type="submission" date="2023-01" db="EMBL/GenBank/DDBJ databases">
        <title>Description of Helicobacter ibis sp. nov. isolated from faecal droppings of black-faced ibis (Theristicus melanopis).</title>
        <authorList>
            <person name="Lopez-Cantillo M."/>
            <person name="Vidal-Veuthey B."/>
            <person name="Mella A."/>
            <person name="De La Haba R."/>
            <person name="Collado L."/>
        </authorList>
    </citation>
    <scope>NUCLEOTIDE SEQUENCE [LARGE SCALE GENOMIC DNA]</scope>
    <source>
        <strain evidence="2 3">A82</strain>
    </source>
</reference>